<evidence type="ECO:0000259" key="1">
    <source>
        <dbReference type="PROSITE" id="PS51352"/>
    </source>
</evidence>
<sequence>MKRVSLLIFFNLILFSLLLPVISVTASDTPAEVPVPGMITLVDLGAHKCIPCKMMAPILKKMTAEYAGRAAVIFIDVWKDKSQGEKFKISTIPTQIFFDAQGKEVYRHQGFLSEEDIVSQLTKMGVKQPAKAK</sequence>
<dbReference type="PANTHER" id="PTHR45663">
    <property type="entry name" value="GEO12009P1"/>
    <property type="match status" value="1"/>
</dbReference>
<name>A0A444JHE0_9BACT</name>
<protein>
    <submittedName>
        <fullName evidence="2">Thioredoxin 1</fullName>
    </submittedName>
</protein>
<dbReference type="AlphaFoldDB" id="A0A444JHE0"/>
<accession>A0A444JHE0</accession>
<dbReference type="Pfam" id="PF00085">
    <property type="entry name" value="Thioredoxin"/>
    <property type="match status" value="1"/>
</dbReference>
<dbReference type="GO" id="GO:0005829">
    <property type="term" value="C:cytosol"/>
    <property type="evidence" value="ECO:0007669"/>
    <property type="project" value="TreeGrafter"/>
</dbReference>
<dbReference type="InterPro" id="IPR036249">
    <property type="entry name" value="Thioredoxin-like_sf"/>
</dbReference>
<comment type="caution">
    <text evidence="2">The sequence shown here is derived from an EMBL/GenBank/DDBJ whole genome shotgun (WGS) entry which is preliminary data.</text>
</comment>
<dbReference type="GO" id="GO:0045454">
    <property type="term" value="P:cell redox homeostasis"/>
    <property type="evidence" value="ECO:0007669"/>
    <property type="project" value="TreeGrafter"/>
</dbReference>
<dbReference type="EMBL" id="MTKS01000004">
    <property type="protein sequence ID" value="RWX52499.1"/>
    <property type="molecule type" value="Genomic_DNA"/>
</dbReference>
<dbReference type="SUPFAM" id="SSF52833">
    <property type="entry name" value="Thioredoxin-like"/>
    <property type="match status" value="1"/>
</dbReference>
<organism evidence="2 3">
    <name type="scientific">Candidatus Electrothrix marina</name>
    <dbReference type="NCBI Taxonomy" id="1859130"/>
    <lineage>
        <taxon>Bacteria</taxon>
        <taxon>Pseudomonadati</taxon>
        <taxon>Thermodesulfobacteriota</taxon>
        <taxon>Desulfobulbia</taxon>
        <taxon>Desulfobulbales</taxon>
        <taxon>Desulfobulbaceae</taxon>
        <taxon>Candidatus Electrothrix</taxon>
    </lineage>
</organism>
<dbReference type="Gene3D" id="3.40.30.10">
    <property type="entry name" value="Glutaredoxin"/>
    <property type="match status" value="1"/>
</dbReference>
<feature type="domain" description="Thioredoxin" evidence="1">
    <location>
        <begin position="13"/>
        <end position="126"/>
    </location>
</feature>
<keyword evidence="3" id="KW-1185">Reference proteome</keyword>
<gene>
    <name evidence="2" type="ORF">VU01_10044</name>
</gene>
<dbReference type="PROSITE" id="PS51352">
    <property type="entry name" value="THIOREDOXIN_2"/>
    <property type="match status" value="1"/>
</dbReference>
<reference evidence="2 3" key="1">
    <citation type="submission" date="2017-01" db="EMBL/GenBank/DDBJ databases">
        <title>The cable genome- insights into the physiology and evolution of filamentous bacteria capable of sulfide oxidation via long distance electron transfer.</title>
        <authorList>
            <person name="Schreiber L."/>
            <person name="Bjerg J.T."/>
            <person name="Boggild A."/>
            <person name="Van De Vossenberg J."/>
            <person name="Meysman F."/>
            <person name="Nielsen L.P."/>
            <person name="Schramm A."/>
            <person name="Kjeldsen K.U."/>
        </authorList>
    </citation>
    <scope>NUCLEOTIDE SEQUENCE [LARGE SCALE GENOMIC DNA]</scope>
    <source>
        <strain evidence="2">A5</strain>
    </source>
</reference>
<dbReference type="PANTHER" id="PTHR45663:SF11">
    <property type="entry name" value="GEO12009P1"/>
    <property type="match status" value="1"/>
</dbReference>
<dbReference type="CDD" id="cd02947">
    <property type="entry name" value="TRX_family"/>
    <property type="match status" value="1"/>
</dbReference>
<dbReference type="GO" id="GO:0015035">
    <property type="term" value="F:protein-disulfide reductase activity"/>
    <property type="evidence" value="ECO:0007669"/>
    <property type="project" value="TreeGrafter"/>
</dbReference>
<evidence type="ECO:0000313" key="2">
    <source>
        <dbReference type="EMBL" id="RWX52499.1"/>
    </source>
</evidence>
<dbReference type="Proteomes" id="UP000288892">
    <property type="component" value="Unassembled WGS sequence"/>
</dbReference>
<evidence type="ECO:0000313" key="3">
    <source>
        <dbReference type="Proteomes" id="UP000288892"/>
    </source>
</evidence>
<dbReference type="InterPro" id="IPR013766">
    <property type="entry name" value="Thioredoxin_domain"/>
</dbReference>
<proteinExistence type="predicted"/>